<proteinExistence type="predicted"/>
<accession>A0A0A8Y940</accession>
<sequence>MLNVDMLLLLALFLYVYFFLRCQNLKFDPIRT</sequence>
<organism evidence="1">
    <name type="scientific">Arundo donax</name>
    <name type="common">Giant reed</name>
    <name type="synonym">Donax arundinaceus</name>
    <dbReference type="NCBI Taxonomy" id="35708"/>
    <lineage>
        <taxon>Eukaryota</taxon>
        <taxon>Viridiplantae</taxon>
        <taxon>Streptophyta</taxon>
        <taxon>Embryophyta</taxon>
        <taxon>Tracheophyta</taxon>
        <taxon>Spermatophyta</taxon>
        <taxon>Magnoliopsida</taxon>
        <taxon>Liliopsida</taxon>
        <taxon>Poales</taxon>
        <taxon>Poaceae</taxon>
        <taxon>PACMAD clade</taxon>
        <taxon>Arundinoideae</taxon>
        <taxon>Arundineae</taxon>
        <taxon>Arundo</taxon>
    </lineage>
</organism>
<name>A0A0A8Y940_ARUDO</name>
<reference evidence="1" key="1">
    <citation type="submission" date="2014-09" db="EMBL/GenBank/DDBJ databases">
        <authorList>
            <person name="Magalhaes I.L.F."/>
            <person name="Oliveira U."/>
            <person name="Santos F.R."/>
            <person name="Vidigal T.H.D.A."/>
            <person name="Brescovit A.D."/>
            <person name="Santos A.J."/>
        </authorList>
    </citation>
    <scope>NUCLEOTIDE SEQUENCE</scope>
    <source>
        <tissue evidence="1">Shoot tissue taken approximately 20 cm above the soil surface</tissue>
    </source>
</reference>
<reference evidence="1" key="2">
    <citation type="journal article" date="2015" name="Data Brief">
        <title>Shoot transcriptome of the giant reed, Arundo donax.</title>
        <authorList>
            <person name="Barrero R.A."/>
            <person name="Guerrero F.D."/>
            <person name="Moolhuijzen P."/>
            <person name="Goolsby J.A."/>
            <person name="Tidwell J."/>
            <person name="Bellgard S.E."/>
            <person name="Bellgard M.I."/>
        </authorList>
    </citation>
    <scope>NUCLEOTIDE SEQUENCE</scope>
    <source>
        <tissue evidence="1">Shoot tissue taken approximately 20 cm above the soil surface</tissue>
    </source>
</reference>
<protein>
    <submittedName>
        <fullName evidence="1">Uncharacterized protein</fullName>
    </submittedName>
</protein>
<dbReference type="EMBL" id="GBRH01275089">
    <property type="protein sequence ID" value="JAD22806.1"/>
    <property type="molecule type" value="Transcribed_RNA"/>
</dbReference>
<evidence type="ECO:0000313" key="1">
    <source>
        <dbReference type="EMBL" id="JAD22806.1"/>
    </source>
</evidence>
<dbReference type="AlphaFoldDB" id="A0A0A8Y940"/>